<keyword evidence="2" id="KW-0808">Transferase</keyword>
<evidence type="ECO:0000256" key="3">
    <source>
        <dbReference type="ARBA" id="ARBA00022741"/>
    </source>
</evidence>
<protein>
    <submittedName>
        <fullName evidence="11">LysR family transcriptional regulator</fullName>
    </submittedName>
</protein>
<reference evidence="11 12" key="1">
    <citation type="submission" date="2020-07" db="EMBL/GenBank/DDBJ databases">
        <title>Differential regulation of undecylprodigiosin biosynthesis in the yeast-scavenging Streptomyces strain MBK6.</title>
        <authorList>
            <person name="Baral B."/>
            <person name="Siitonen V."/>
            <person name="Laughlin M."/>
            <person name="Yamada K."/>
            <person name="Ilomaeki M."/>
            <person name="Metsae-Ketelae M."/>
            <person name="Niemi J."/>
        </authorList>
    </citation>
    <scope>NUCLEOTIDE SEQUENCE [LARGE SCALE GENOMIC DNA]</scope>
    <source>
        <strain evidence="11 12">MBK6</strain>
    </source>
</reference>
<evidence type="ECO:0000256" key="5">
    <source>
        <dbReference type="ARBA" id="ARBA00022840"/>
    </source>
</evidence>
<dbReference type="GO" id="GO:0003677">
    <property type="term" value="F:DNA binding"/>
    <property type="evidence" value="ECO:0007669"/>
    <property type="project" value="UniProtKB-KW"/>
</dbReference>
<keyword evidence="5" id="KW-0067">ATP-binding</keyword>
<dbReference type="SUPFAM" id="SSF53850">
    <property type="entry name" value="Periplasmic binding protein-like II"/>
    <property type="match status" value="1"/>
</dbReference>
<dbReference type="AlphaFoldDB" id="A0A7W2DW09"/>
<keyword evidence="4" id="KW-0418">Kinase</keyword>
<dbReference type="InterPro" id="IPR036388">
    <property type="entry name" value="WH-like_DNA-bd_sf"/>
</dbReference>
<evidence type="ECO:0000313" key="12">
    <source>
        <dbReference type="Proteomes" id="UP000587608"/>
    </source>
</evidence>
<dbReference type="InterPro" id="IPR005119">
    <property type="entry name" value="LysR_subst-bd"/>
</dbReference>
<organism evidence="11 12">
    <name type="scientific">Streptomyces griseoaurantiacus</name>
    <dbReference type="NCBI Taxonomy" id="68213"/>
    <lineage>
        <taxon>Bacteria</taxon>
        <taxon>Bacillati</taxon>
        <taxon>Actinomycetota</taxon>
        <taxon>Actinomycetes</taxon>
        <taxon>Kitasatosporales</taxon>
        <taxon>Streptomycetaceae</taxon>
        <taxon>Streptomyces</taxon>
        <taxon>Streptomyces aurantiacus group</taxon>
    </lineage>
</organism>
<dbReference type="GO" id="GO:0005524">
    <property type="term" value="F:ATP binding"/>
    <property type="evidence" value="ECO:0007669"/>
    <property type="project" value="UniProtKB-KW"/>
</dbReference>
<dbReference type="Pfam" id="PF18085">
    <property type="entry name" value="Mak_N_cap"/>
    <property type="match status" value="1"/>
</dbReference>
<feature type="region of interest" description="Disordered" evidence="9">
    <location>
        <begin position="290"/>
        <end position="314"/>
    </location>
</feature>
<keyword evidence="8" id="KW-0804">Transcription</keyword>
<dbReference type="InterPro" id="IPR036390">
    <property type="entry name" value="WH_DNA-bd_sf"/>
</dbReference>
<dbReference type="Pfam" id="PF00126">
    <property type="entry name" value="HTH_1"/>
    <property type="match status" value="1"/>
</dbReference>
<dbReference type="InterPro" id="IPR040999">
    <property type="entry name" value="Mak_N_cap"/>
</dbReference>
<evidence type="ECO:0000256" key="1">
    <source>
        <dbReference type="ARBA" id="ARBA00009437"/>
    </source>
</evidence>
<dbReference type="PRINTS" id="PR00039">
    <property type="entry name" value="HTHLYSR"/>
</dbReference>
<feature type="region of interest" description="Disordered" evidence="9">
    <location>
        <begin position="439"/>
        <end position="460"/>
    </location>
</feature>
<dbReference type="Gene3D" id="3.40.190.290">
    <property type="match status" value="1"/>
</dbReference>
<sequence>MDLQQMRYVLAVAETGGFTRAAERCHVVQSALSHQVARLERELGARLFDRTSRRVRLTAAGEAFLPAARQALEAAGRARAEVAAATGEIRGTLTLGSIPTVAAVDLPAVLREYRLRHPHVRIRLRTGSSERMVEQVREGTLDAAFLGVPPGFPAHGVHSRELCRGRHVAVVAPEHPLAGEDEVDLRRLAAEVFVDFAEGSAARAQSDRAFAAAGLRREVAFEVSGVELMVRMVRYGLGVALLPEAFTAELHGVRRVALTDGPVRVERLVHRRFPPSPAAAAFLALLGTPDHRETPPAPGAAHRARPSDRKAPPDMSVIHRTTLTPGKLELLTAWLPSRPWYRGGAGGPELAKAGGFRLDDPEGEVGIEFMAVTDTAGPHPVTYLVPLTYRGAPLDGVEHALLTTAEHGVLGRRWIYDGCQDPLLVAELTALFEGRTRAQHQSVSDTPDPDVHVTRTGDGPLPADFTVTGDEGEETVLTTSHGTQLRVRRVLRPAPAGPAGQRQDEAGRVAGIWRTPDGGTVRGDFVVLREGPRA</sequence>
<evidence type="ECO:0000256" key="8">
    <source>
        <dbReference type="ARBA" id="ARBA00023163"/>
    </source>
</evidence>
<evidence type="ECO:0000256" key="2">
    <source>
        <dbReference type="ARBA" id="ARBA00022679"/>
    </source>
</evidence>
<gene>
    <name evidence="11" type="ORF">H1X69_21735</name>
</gene>
<feature type="domain" description="HTH lysR-type" evidence="10">
    <location>
        <begin position="1"/>
        <end position="58"/>
    </location>
</feature>
<dbReference type="GO" id="GO:0032993">
    <property type="term" value="C:protein-DNA complex"/>
    <property type="evidence" value="ECO:0007669"/>
    <property type="project" value="TreeGrafter"/>
</dbReference>
<keyword evidence="7" id="KW-0238">DNA-binding</keyword>
<keyword evidence="3" id="KW-0547">Nucleotide-binding</keyword>
<evidence type="ECO:0000256" key="4">
    <source>
        <dbReference type="ARBA" id="ARBA00022777"/>
    </source>
</evidence>
<evidence type="ECO:0000259" key="10">
    <source>
        <dbReference type="PROSITE" id="PS50931"/>
    </source>
</evidence>
<comment type="caution">
    <text evidence="11">The sequence shown here is derived from an EMBL/GenBank/DDBJ whole genome shotgun (WGS) entry which is preliminary data.</text>
</comment>
<evidence type="ECO:0000256" key="7">
    <source>
        <dbReference type="ARBA" id="ARBA00023125"/>
    </source>
</evidence>
<dbReference type="Proteomes" id="UP000587608">
    <property type="component" value="Unassembled WGS sequence"/>
</dbReference>
<dbReference type="PANTHER" id="PTHR30346:SF30">
    <property type="entry name" value="SMALL NEUTRAL PROTEASE REGULATORY PROTEIN"/>
    <property type="match status" value="1"/>
</dbReference>
<dbReference type="PROSITE" id="PS50931">
    <property type="entry name" value="HTH_LYSR"/>
    <property type="match status" value="1"/>
</dbReference>
<dbReference type="InterPro" id="IPR000847">
    <property type="entry name" value="LysR_HTH_N"/>
</dbReference>
<evidence type="ECO:0000256" key="9">
    <source>
        <dbReference type="SAM" id="MobiDB-lite"/>
    </source>
</evidence>
<name>A0A7W2DW09_9ACTN</name>
<dbReference type="PANTHER" id="PTHR30346">
    <property type="entry name" value="TRANSCRIPTIONAL DUAL REGULATOR HCAR-RELATED"/>
    <property type="match status" value="1"/>
</dbReference>
<dbReference type="Pfam" id="PF03466">
    <property type="entry name" value="LysR_substrate"/>
    <property type="match status" value="1"/>
</dbReference>
<dbReference type="CDD" id="cd08436">
    <property type="entry name" value="PBP2_LTTR_like_3"/>
    <property type="match status" value="1"/>
</dbReference>
<comment type="similarity">
    <text evidence="1">Belongs to the LysR transcriptional regulatory family.</text>
</comment>
<accession>A0A7W2DW09</accession>
<proteinExistence type="inferred from homology"/>
<dbReference type="FunFam" id="1.10.10.10:FF:000001">
    <property type="entry name" value="LysR family transcriptional regulator"/>
    <property type="match status" value="1"/>
</dbReference>
<dbReference type="GO" id="GO:0016301">
    <property type="term" value="F:kinase activity"/>
    <property type="evidence" value="ECO:0007669"/>
    <property type="project" value="UniProtKB-KW"/>
</dbReference>
<evidence type="ECO:0000256" key="6">
    <source>
        <dbReference type="ARBA" id="ARBA00023015"/>
    </source>
</evidence>
<dbReference type="EMBL" id="JACERG010000015">
    <property type="protein sequence ID" value="MBA5224026.1"/>
    <property type="molecule type" value="Genomic_DNA"/>
</dbReference>
<evidence type="ECO:0000313" key="11">
    <source>
        <dbReference type="EMBL" id="MBA5224026.1"/>
    </source>
</evidence>
<dbReference type="GO" id="GO:0003700">
    <property type="term" value="F:DNA-binding transcription factor activity"/>
    <property type="evidence" value="ECO:0007669"/>
    <property type="project" value="InterPro"/>
</dbReference>
<dbReference type="SUPFAM" id="SSF46785">
    <property type="entry name" value="Winged helix' DNA-binding domain"/>
    <property type="match status" value="1"/>
</dbReference>
<dbReference type="Gene3D" id="1.10.10.10">
    <property type="entry name" value="Winged helix-like DNA-binding domain superfamily/Winged helix DNA-binding domain"/>
    <property type="match status" value="1"/>
</dbReference>
<keyword evidence="6" id="KW-0805">Transcription regulation</keyword>